<dbReference type="AlphaFoldDB" id="E9GVR3"/>
<feature type="compositionally biased region" description="Basic and acidic residues" evidence="1">
    <location>
        <begin position="296"/>
        <end position="305"/>
    </location>
</feature>
<dbReference type="Proteomes" id="UP000000305">
    <property type="component" value="Unassembled WGS sequence"/>
</dbReference>
<feature type="region of interest" description="Disordered" evidence="1">
    <location>
        <begin position="1"/>
        <end position="24"/>
    </location>
</feature>
<feature type="compositionally biased region" description="Polar residues" evidence="1">
    <location>
        <begin position="306"/>
        <end position="315"/>
    </location>
</feature>
<sequence length="315" mass="35740">MGDECAHIHHYSANGNKSKDKKFKPTIALDARRAKTQLAKVVDNSEELSKVNKEDAAALCARGGFLSSHRDSEHSDGPSQIATTDQPTSVVYSETESELDRRTRETQKNTKVNKEEQNAAESLLLQDVLDDSELGCIESCTEDKASTPRKEDRGKKWSKEDKMVRERKNADKKVQNEQLRREKEEKKLRELALINSFRTLKTRDGKISEFAENRAVRQRGASRQVRVGNRKRKGLHSRSEKAEIVMCDEELVENAVIQLFDLSRRTGGVLRENAAQRRPLSVEIIQIDIGNSEKNVEGNVREQESNHQGIFSSLR</sequence>
<name>E9GVR3_DAPPU</name>
<protein>
    <submittedName>
        <fullName evidence="2">Uncharacterized protein</fullName>
    </submittedName>
</protein>
<accession>E9GVR3</accession>
<organism evidence="2 3">
    <name type="scientific">Daphnia pulex</name>
    <name type="common">Water flea</name>
    <dbReference type="NCBI Taxonomy" id="6669"/>
    <lineage>
        <taxon>Eukaryota</taxon>
        <taxon>Metazoa</taxon>
        <taxon>Ecdysozoa</taxon>
        <taxon>Arthropoda</taxon>
        <taxon>Crustacea</taxon>
        <taxon>Branchiopoda</taxon>
        <taxon>Diplostraca</taxon>
        <taxon>Cladocera</taxon>
        <taxon>Anomopoda</taxon>
        <taxon>Daphniidae</taxon>
        <taxon>Daphnia</taxon>
    </lineage>
</organism>
<feature type="region of interest" description="Disordered" evidence="1">
    <location>
        <begin position="143"/>
        <end position="181"/>
    </location>
</feature>
<dbReference type="KEGG" id="dpx:DAPPUDRAFT_107031"/>
<feature type="region of interest" description="Disordered" evidence="1">
    <location>
        <begin position="296"/>
        <end position="315"/>
    </location>
</feature>
<evidence type="ECO:0000313" key="3">
    <source>
        <dbReference type="Proteomes" id="UP000000305"/>
    </source>
</evidence>
<gene>
    <name evidence="2" type="ORF">DAPPUDRAFT_107031</name>
</gene>
<evidence type="ECO:0000256" key="1">
    <source>
        <dbReference type="SAM" id="MobiDB-lite"/>
    </source>
</evidence>
<feature type="region of interest" description="Disordered" evidence="1">
    <location>
        <begin position="67"/>
        <end position="119"/>
    </location>
</feature>
<dbReference type="InParanoid" id="E9GVR3"/>
<proteinExistence type="predicted"/>
<keyword evidence="3" id="KW-1185">Reference proteome</keyword>
<dbReference type="EMBL" id="GL732568">
    <property type="protein sequence ID" value="EFX76481.1"/>
    <property type="molecule type" value="Genomic_DNA"/>
</dbReference>
<reference evidence="2 3" key="1">
    <citation type="journal article" date="2011" name="Science">
        <title>The ecoresponsive genome of Daphnia pulex.</title>
        <authorList>
            <person name="Colbourne J.K."/>
            <person name="Pfrender M.E."/>
            <person name="Gilbert D."/>
            <person name="Thomas W.K."/>
            <person name="Tucker A."/>
            <person name="Oakley T.H."/>
            <person name="Tokishita S."/>
            <person name="Aerts A."/>
            <person name="Arnold G.J."/>
            <person name="Basu M.K."/>
            <person name="Bauer D.J."/>
            <person name="Caceres C.E."/>
            <person name="Carmel L."/>
            <person name="Casola C."/>
            <person name="Choi J.H."/>
            <person name="Detter J.C."/>
            <person name="Dong Q."/>
            <person name="Dusheyko S."/>
            <person name="Eads B.D."/>
            <person name="Frohlich T."/>
            <person name="Geiler-Samerotte K.A."/>
            <person name="Gerlach D."/>
            <person name="Hatcher P."/>
            <person name="Jogdeo S."/>
            <person name="Krijgsveld J."/>
            <person name="Kriventseva E.V."/>
            <person name="Kultz D."/>
            <person name="Laforsch C."/>
            <person name="Lindquist E."/>
            <person name="Lopez J."/>
            <person name="Manak J.R."/>
            <person name="Muller J."/>
            <person name="Pangilinan J."/>
            <person name="Patwardhan R.P."/>
            <person name="Pitluck S."/>
            <person name="Pritham E.J."/>
            <person name="Rechtsteiner A."/>
            <person name="Rho M."/>
            <person name="Rogozin I.B."/>
            <person name="Sakarya O."/>
            <person name="Salamov A."/>
            <person name="Schaack S."/>
            <person name="Shapiro H."/>
            <person name="Shiga Y."/>
            <person name="Skalitzky C."/>
            <person name="Smith Z."/>
            <person name="Souvorov A."/>
            <person name="Sung W."/>
            <person name="Tang Z."/>
            <person name="Tsuchiya D."/>
            <person name="Tu H."/>
            <person name="Vos H."/>
            <person name="Wang M."/>
            <person name="Wolf Y.I."/>
            <person name="Yamagata H."/>
            <person name="Yamada T."/>
            <person name="Ye Y."/>
            <person name="Shaw J.R."/>
            <person name="Andrews J."/>
            <person name="Crease T.J."/>
            <person name="Tang H."/>
            <person name="Lucas S.M."/>
            <person name="Robertson H.M."/>
            <person name="Bork P."/>
            <person name="Koonin E.V."/>
            <person name="Zdobnov E.M."/>
            <person name="Grigoriev I.V."/>
            <person name="Lynch M."/>
            <person name="Boore J.L."/>
        </authorList>
    </citation>
    <scope>NUCLEOTIDE SEQUENCE [LARGE SCALE GENOMIC DNA]</scope>
</reference>
<evidence type="ECO:0000313" key="2">
    <source>
        <dbReference type="EMBL" id="EFX76481.1"/>
    </source>
</evidence>
<feature type="compositionally biased region" description="Polar residues" evidence="1">
    <location>
        <begin position="77"/>
        <end position="94"/>
    </location>
</feature>
<dbReference type="HOGENOM" id="CLU_883558_0_0_1"/>
<feature type="compositionally biased region" description="Basic and acidic residues" evidence="1">
    <location>
        <begin position="98"/>
        <end position="117"/>
    </location>
</feature>